<accession>A0A194Q806</accession>
<dbReference type="AlphaFoldDB" id="A0A194Q806"/>
<evidence type="ECO:0000313" key="2">
    <source>
        <dbReference type="Proteomes" id="UP000053268"/>
    </source>
</evidence>
<reference evidence="1 2" key="1">
    <citation type="journal article" date="2015" name="Nat. Commun.">
        <title>Outbred genome sequencing and CRISPR/Cas9 gene editing in butterflies.</title>
        <authorList>
            <person name="Li X."/>
            <person name="Fan D."/>
            <person name="Zhang W."/>
            <person name="Liu G."/>
            <person name="Zhang L."/>
            <person name="Zhao L."/>
            <person name="Fang X."/>
            <person name="Chen L."/>
            <person name="Dong Y."/>
            <person name="Chen Y."/>
            <person name="Ding Y."/>
            <person name="Zhao R."/>
            <person name="Feng M."/>
            <person name="Zhu Y."/>
            <person name="Feng Y."/>
            <person name="Jiang X."/>
            <person name="Zhu D."/>
            <person name="Xiang H."/>
            <person name="Feng X."/>
            <person name="Li S."/>
            <person name="Wang J."/>
            <person name="Zhang G."/>
            <person name="Kronforst M.R."/>
            <person name="Wang W."/>
        </authorList>
    </citation>
    <scope>NUCLEOTIDE SEQUENCE [LARGE SCALE GENOMIC DNA]</scope>
    <source>
        <strain evidence="1">Ya'a_city_454_Px</strain>
        <tissue evidence="1">Whole body</tissue>
    </source>
</reference>
<proteinExistence type="predicted"/>
<protein>
    <submittedName>
        <fullName evidence="1">Uncharacterized protein</fullName>
    </submittedName>
</protein>
<organism evidence="1 2">
    <name type="scientific">Papilio xuthus</name>
    <name type="common">Asian swallowtail butterfly</name>
    <dbReference type="NCBI Taxonomy" id="66420"/>
    <lineage>
        <taxon>Eukaryota</taxon>
        <taxon>Metazoa</taxon>
        <taxon>Ecdysozoa</taxon>
        <taxon>Arthropoda</taxon>
        <taxon>Hexapoda</taxon>
        <taxon>Insecta</taxon>
        <taxon>Pterygota</taxon>
        <taxon>Neoptera</taxon>
        <taxon>Endopterygota</taxon>
        <taxon>Lepidoptera</taxon>
        <taxon>Glossata</taxon>
        <taxon>Ditrysia</taxon>
        <taxon>Papilionoidea</taxon>
        <taxon>Papilionidae</taxon>
        <taxon>Papilioninae</taxon>
        <taxon>Papilio</taxon>
    </lineage>
</organism>
<name>A0A194Q806_PAPXU</name>
<dbReference type="EMBL" id="KQ459579">
    <property type="protein sequence ID" value="KPI99540.1"/>
    <property type="molecule type" value="Genomic_DNA"/>
</dbReference>
<sequence length="96" mass="10629">MWVSADDTTVGCVMQHRSEHEIRNHKVSIVTFERKLDDDKNVTLTVEYHKLSTRRVRGVGAVWARGVGAVWAREVGAVWARGVGAVWARCGRGVGA</sequence>
<dbReference type="Proteomes" id="UP000053268">
    <property type="component" value="Unassembled WGS sequence"/>
</dbReference>
<evidence type="ECO:0000313" key="1">
    <source>
        <dbReference type="EMBL" id="KPI99540.1"/>
    </source>
</evidence>
<gene>
    <name evidence="1" type="ORF">RR46_03905</name>
</gene>
<keyword evidence="2" id="KW-1185">Reference proteome</keyword>